<reference evidence="6" key="2">
    <citation type="journal article" date="2021" name="PeerJ">
        <title>Extensive microbial diversity within the chicken gut microbiome revealed by metagenomics and culture.</title>
        <authorList>
            <person name="Gilroy R."/>
            <person name="Ravi A."/>
            <person name="Getino M."/>
            <person name="Pursley I."/>
            <person name="Horton D.L."/>
            <person name="Alikhan N.F."/>
            <person name="Baker D."/>
            <person name="Gharbi K."/>
            <person name="Hall N."/>
            <person name="Watson M."/>
            <person name="Adriaenssens E.M."/>
            <person name="Foster-Nyarko E."/>
            <person name="Jarju S."/>
            <person name="Secka A."/>
            <person name="Antonio M."/>
            <person name="Oren A."/>
            <person name="Chaudhuri R.R."/>
            <person name="La Ragione R."/>
            <person name="Hildebrand F."/>
            <person name="Pallen M.J."/>
        </authorList>
    </citation>
    <scope>NUCLEOTIDE SEQUENCE</scope>
    <source>
        <strain evidence="6">B3-4054</strain>
    </source>
</reference>
<dbReference type="PROSITE" id="PS00550">
    <property type="entry name" value="HEMERYTHRINS"/>
    <property type="match status" value="1"/>
</dbReference>
<evidence type="ECO:0000259" key="5">
    <source>
        <dbReference type="Pfam" id="PF01814"/>
    </source>
</evidence>
<keyword evidence="2" id="KW-0561">Oxygen transport</keyword>
<dbReference type="InterPro" id="IPR035938">
    <property type="entry name" value="Hemerythrin-like_sf"/>
</dbReference>
<dbReference type="SUPFAM" id="SSF47188">
    <property type="entry name" value="Hemerythrin-like"/>
    <property type="match status" value="1"/>
</dbReference>
<keyword evidence="2" id="KW-0813">Transport</keyword>
<dbReference type="InterPro" id="IPR016131">
    <property type="entry name" value="Haemerythrin_Fe_BS"/>
</dbReference>
<dbReference type="InterPro" id="IPR050669">
    <property type="entry name" value="Hemerythrin"/>
</dbReference>
<evidence type="ECO:0000256" key="1">
    <source>
        <dbReference type="ARBA" id="ARBA00010587"/>
    </source>
</evidence>
<dbReference type="NCBIfam" id="NF033749">
    <property type="entry name" value="bact_hemeryth"/>
    <property type="match status" value="1"/>
</dbReference>
<evidence type="ECO:0000256" key="4">
    <source>
        <dbReference type="ARBA" id="ARBA00023004"/>
    </source>
</evidence>
<dbReference type="Proteomes" id="UP000823616">
    <property type="component" value="Unassembled WGS sequence"/>
</dbReference>
<dbReference type="Gene3D" id="1.20.120.50">
    <property type="entry name" value="Hemerythrin-like"/>
    <property type="match status" value="1"/>
</dbReference>
<dbReference type="PANTHER" id="PTHR37164:SF1">
    <property type="entry name" value="BACTERIOHEMERYTHRIN"/>
    <property type="match status" value="1"/>
</dbReference>
<dbReference type="PANTHER" id="PTHR37164">
    <property type="entry name" value="BACTERIOHEMERYTHRIN"/>
    <property type="match status" value="1"/>
</dbReference>
<evidence type="ECO:0000313" key="6">
    <source>
        <dbReference type="EMBL" id="MBO8451033.1"/>
    </source>
</evidence>
<dbReference type="InterPro" id="IPR012827">
    <property type="entry name" value="Hemerythrin_metal-bd"/>
</dbReference>
<evidence type="ECO:0000313" key="7">
    <source>
        <dbReference type="Proteomes" id="UP000823616"/>
    </source>
</evidence>
<evidence type="ECO:0000256" key="3">
    <source>
        <dbReference type="ARBA" id="ARBA00022723"/>
    </source>
</evidence>
<dbReference type="InterPro" id="IPR012312">
    <property type="entry name" value="Hemerythrin-like"/>
</dbReference>
<dbReference type="CDD" id="cd12107">
    <property type="entry name" value="Hemerythrin"/>
    <property type="match status" value="1"/>
</dbReference>
<dbReference type="Pfam" id="PF01814">
    <property type="entry name" value="Hemerythrin"/>
    <property type="match status" value="1"/>
</dbReference>
<gene>
    <name evidence="6" type="ORF">IAA96_08020</name>
</gene>
<evidence type="ECO:0000256" key="2">
    <source>
        <dbReference type="ARBA" id="ARBA00022621"/>
    </source>
</evidence>
<keyword evidence="3" id="KW-0479">Metal-binding</keyword>
<name>A0A9D9EP16_9SPIR</name>
<accession>A0A9D9EP16</accession>
<comment type="caution">
    <text evidence="6">The sequence shown here is derived from an EMBL/GenBank/DDBJ whole genome shotgun (WGS) entry which is preliminary data.</text>
</comment>
<dbReference type="GO" id="GO:0046872">
    <property type="term" value="F:metal ion binding"/>
    <property type="evidence" value="ECO:0007669"/>
    <property type="project" value="UniProtKB-KW"/>
</dbReference>
<organism evidence="6 7">
    <name type="scientific">Candidatus Avitreponema avistercoris</name>
    <dbReference type="NCBI Taxonomy" id="2840705"/>
    <lineage>
        <taxon>Bacteria</taxon>
        <taxon>Pseudomonadati</taxon>
        <taxon>Spirochaetota</taxon>
        <taxon>Spirochaetia</taxon>
        <taxon>Spirochaetales</taxon>
        <taxon>Candidatus Avitreponema</taxon>
    </lineage>
</organism>
<sequence length="150" mass="17506">MNQQSNLLIWDKKFELGIPAIDAQHEHLVELCNNLYQSIIRQKDAGAEGWQVALSEALRETAGYIVIHFRDEEKLLKAAGYANFAPHRQRHQEFIAKTTETITNFDKATFQTAFDFVKFLYDWILRHIAYEDKLYVKTVLEFSRQRAAQG</sequence>
<reference evidence="6" key="1">
    <citation type="submission" date="2020-10" db="EMBL/GenBank/DDBJ databases">
        <authorList>
            <person name="Gilroy R."/>
        </authorList>
    </citation>
    <scope>NUCLEOTIDE SEQUENCE</scope>
    <source>
        <strain evidence="6">B3-4054</strain>
    </source>
</reference>
<keyword evidence="4" id="KW-0408">Iron</keyword>
<feature type="domain" description="Hemerythrin-like" evidence="5">
    <location>
        <begin position="17"/>
        <end position="137"/>
    </location>
</feature>
<dbReference type="EMBL" id="JADIMS010000152">
    <property type="protein sequence ID" value="MBO8451033.1"/>
    <property type="molecule type" value="Genomic_DNA"/>
</dbReference>
<dbReference type="NCBIfam" id="TIGR02481">
    <property type="entry name" value="hemeryth_dom"/>
    <property type="match status" value="1"/>
</dbReference>
<dbReference type="AlphaFoldDB" id="A0A9D9EP16"/>
<protein>
    <submittedName>
        <fullName evidence="6">Hemerythrin family protein</fullName>
    </submittedName>
</protein>
<comment type="similarity">
    <text evidence="1">Belongs to the hemerythrin family.</text>
</comment>
<proteinExistence type="inferred from homology"/>
<dbReference type="GO" id="GO:0005344">
    <property type="term" value="F:oxygen carrier activity"/>
    <property type="evidence" value="ECO:0007669"/>
    <property type="project" value="UniProtKB-KW"/>
</dbReference>